<keyword evidence="4" id="KW-0689">Ribosomal protein</keyword>
<dbReference type="InterPro" id="IPR050832">
    <property type="entry name" value="Bact_Acetyltransf"/>
</dbReference>
<gene>
    <name evidence="4" type="ORF">GA0061105_101717</name>
</gene>
<reference evidence="4 5" key="1">
    <citation type="submission" date="2016-08" db="EMBL/GenBank/DDBJ databases">
        <authorList>
            <person name="Seilhamer J.J."/>
        </authorList>
    </citation>
    <scope>NUCLEOTIDE SEQUENCE [LARGE SCALE GENOMIC DNA]</scope>
    <source>
        <strain evidence="4 5">HBR26</strain>
    </source>
</reference>
<dbReference type="InterPro" id="IPR016181">
    <property type="entry name" value="Acyl_CoA_acyltransferase"/>
</dbReference>
<proteinExistence type="predicted"/>
<keyword evidence="2" id="KW-0012">Acyltransferase</keyword>
<dbReference type="Proteomes" id="UP000198723">
    <property type="component" value="Unassembled WGS sequence"/>
</dbReference>
<dbReference type="CDD" id="cd04301">
    <property type="entry name" value="NAT_SF"/>
    <property type="match status" value="1"/>
</dbReference>
<keyword evidence="4" id="KW-0687">Ribonucleoprotein</keyword>
<dbReference type="Pfam" id="PF13673">
    <property type="entry name" value="Acetyltransf_10"/>
    <property type="match status" value="1"/>
</dbReference>
<dbReference type="PANTHER" id="PTHR43877:SF2">
    <property type="entry name" value="AMINOALKYLPHOSPHONATE N-ACETYLTRANSFERASE-RELATED"/>
    <property type="match status" value="1"/>
</dbReference>
<dbReference type="InterPro" id="IPR000182">
    <property type="entry name" value="GNAT_dom"/>
</dbReference>
<evidence type="ECO:0000313" key="4">
    <source>
        <dbReference type="EMBL" id="SCB56878.1"/>
    </source>
</evidence>
<evidence type="ECO:0000256" key="1">
    <source>
        <dbReference type="ARBA" id="ARBA00022679"/>
    </source>
</evidence>
<keyword evidence="1" id="KW-0808">Transferase</keyword>
<dbReference type="PANTHER" id="PTHR43877">
    <property type="entry name" value="AMINOALKYLPHOSPHONATE N-ACETYLTRANSFERASE-RELATED-RELATED"/>
    <property type="match status" value="1"/>
</dbReference>
<accession>A0A1C3XXA3</accession>
<evidence type="ECO:0000313" key="5">
    <source>
        <dbReference type="Proteomes" id="UP000198723"/>
    </source>
</evidence>
<dbReference type="GO" id="GO:0016747">
    <property type="term" value="F:acyltransferase activity, transferring groups other than amino-acyl groups"/>
    <property type="evidence" value="ECO:0007669"/>
    <property type="project" value="InterPro"/>
</dbReference>
<dbReference type="AlphaFoldDB" id="A0A1C3XXA3"/>
<dbReference type="Gene3D" id="3.40.630.30">
    <property type="match status" value="1"/>
</dbReference>
<sequence>MYFVRTAGERDLDKVRVLLVESFHATYDDLHGKTRVDELIAHLFTPAALKARLVRRDAEFLVADNGRNIGGVGYAAMSQALTKTVMLHLLYVSPSLLRQGIGRDIFAELETCFPDAEIMRLEVEPQNAAAVAFYRTHGFTEVGRNENSAPGQSGIPSLIFEKPLEGH</sequence>
<evidence type="ECO:0000256" key="2">
    <source>
        <dbReference type="ARBA" id="ARBA00023315"/>
    </source>
</evidence>
<feature type="domain" description="N-acetyltransferase" evidence="3">
    <location>
        <begin position="2"/>
        <end position="165"/>
    </location>
</feature>
<protein>
    <submittedName>
        <fullName evidence="4">Ribosomal protein S18 acetylase RimI</fullName>
    </submittedName>
</protein>
<dbReference type="STRING" id="1138170.GA0061105_101717"/>
<evidence type="ECO:0000259" key="3">
    <source>
        <dbReference type="PROSITE" id="PS51186"/>
    </source>
</evidence>
<dbReference type="GO" id="GO:0005840">
    <property type="term" value="C:ribosome"/>
    <property type="evidence" value="ECO:0007669"/>
    <property type="project" value="UniProtKB-KW"/>
</dbReference>
<organism evidence="4 5">
    <name type="scientific">Rhizobium aethiopicum</name>
    <dbReference type="NCBI Taxonomy" id="1138170"/>
    <lineage>
        <taxon>Bacteria</taxon>
        <taxon>Pseudomonadati</taxon>
        <taxon>Pseudomonadota</taxon>
        <taxon>Alphaproteobacteria</taxon>
        <taxon>Hyphomicrobiales</taxon>
        <taxon>Rhizobiaceae</taxon>
        <taxon>Rhizobium/Agrobacterium group</taxon>
        <taxon>Rhizobium</taxon>
    </lineage>
</organism>
<dbReference type="SUPFAM" id="SSF55729">
    <property type="entry name" value="Acyl-CoA N-acyltransferases (Nat)"/>
    <property type="match status" value="1"/>
</dbReference>
<dbReference type="PROSITE" id="PS51186">
    <property type="entry name" value="GNAT"/>
    <property type="match status" value="1"/>
</dbReference>
<name>A0A1C3XXA3_9HYPH</name>
<dbReference type="RefSeq" id="WP_092748029.1">
    <property type="nucleotide sequence ID" value="NZ_FMAJ01000001.1"/>
</dbReference>
<dbReference type="EMBL" id="FMAJ01000001">
    <property type="protein sequence ID" value="SCB56878.1"/>
    <property type="molecule type" value="Genomic_DNA"/>
</dbReference>